<dbReference type="EMBL" id="JBJUIK010000004">
    <property type="protein sequence ID" value="KAL3530688.1"/>
    <property type="molecule type" value="Genomic_DNA"/>
</dbReference>
<reference evidence="5 6" key="1">
    <citation type="submission" date="2024-11" db="EMBL/GenBank/DDBJ databases">
        <title>A near-complete genome assembly of Cinchona calisaya.</title>
        <authorList>
            <person name="Lian D.C."/>
            <person name="Zhao X.W."/>
            <person name="Wei L."/>
        </authorList>
    </citation>
    <scope>NUCLEOTIDE SEQUENCE [LARGE SCALE GENOMIC DNA]</scope>
    <source>
        <tissue evidence="5">Nenye</tissue>
    </source>
</reference>
<accession>A0ABD3AIJ4</accession>
<dbReference type="Pfam" id="PF00067">
    <property type="entry name" value="p450"/>
    <property type="match status" value="1"/>
</dbReference>
<name>A0ABD3AIJ4_9GENT</name>
<keyword evidence="2 3" id="KW-0408">Iron</keyword>
<dbReference type="AlphaFoldDB" id="A0ABD3AIJ4"/>
<sequence>MISRKSVNECIVAGHTIPPNTLLFVNIWSIGRNPKYWENPLEFRPKRFLEPIKTGDDDPITRNFIDVKGQHFEFLPFGSGRRGCPGMVLAMQELLAVVAVMMQCFDFETTKSVDMAERPGLTSPRATDLICRLKLRMDHPLKMLHNPQD</sequence>
<evidence type="ECO:0000256" key="1">
    <source>
        <dbReference type="ARBA" id="ARBA00022723"/>
    </source>
</evidence>
<keyword evidence="1 3" id="KW-0479">Metal-binding</keyword>
<evidence type="ECO:0008006" key="7">
    <source>
        <dbReference type="Google" id="ProtNLM"/>
    </source>
</evidence>
<keyword evidence="6" id="KW-1185">Reference proteome</keyword>
<keyword evidence="3 4" id="KW-0349">Heme</keyword>
<evidence type="ECO:0000256" key="4">
    <source>
        <dbReference type="RuleBase" id="RU000461"/>
    </source>
</evidence>
<comment type="similarity">
    <text evidence="4">Belongs to the cytochrome P450 family.</text>
</comment>
<comment type="caution">
    <text evidence="5">The sequence shown here is derived from an EMBL/GenBank/DDBJ whole genome shotgun (WGS) entry which is preliminary data.</text>
</comment>
<evidence type="ECO:0000256" key="3">
    <source>
        <dbReference type="PIRSR" id="PIRSR602403-1"/>
    </source>
</evidence>
<dbReference type="PROSITE" id="PS00086">
    <property type="entry name" value="CYTOCHROME_P450"/>
    <property type="match status" value="1"/>
</dbReference>
<keyword evidence="4" id="KW-0560">Oxidoreductase</keyword>
<proteinExistence type="inferred from homology"/>
<dbReference type="InterPro" id="IPR036396">
    <property type="entry name" value="Cyt_P450_sf"/>
</dbReference>
<dbReference type="Gene3D" id="1.10.630.10">
    <property type="entry name" value="Cytochrome P450"/>
    <property type="match status" value="1"/>
</dbReference>
<organism evidence="5 6">
    <name type="scientific">Cinchona calisaya</name>
    <dbReference type="NCBI Taxonomy" id="153742"/>
    <lineage>
        <taxon>Eukaryota</taxon>
        <taxon>Viridiplantae</taxon>
        <taxon>Streptophyta</taxon>
        <taxon>Embryophyta</taxon>
        <taxon>Tracheophyta</taxon>
        <taxon>Spermatophyta</taxon>
        <taxon>Magnoliopsida</taxon>
        <taxon>eudicotyledons</taxon>
        <taxon>Gunneridae</taxon>
        <taxon>Pentapetalae</taxon>
        <taxon>asterids</taxon>
        <taxon>lamiids</taxon>
        <taxon>Gentianales</taxon>
        <taxon>Rubiaceae</taxon>
        <taxon>Cinchonoideae</taxon>
        <taxon>Cinchoneae</taxon>
        <taxon>Cinchona</taxon>
    </lineage>
</organism>
<dbReference type="InterPro" id="IPR001128">
    <property type="entry name" value="Cyt_P450"/>
</dbReference>
<dbReference type="GO" id="GO:0004497">
    <property type="term" value="F:monooxygenase activity"/>
    <property type="evidence" value="ECO:0007669"/>
    <property type="project" value="UniProtKB-KW"/>
</dbReference>
<keyword evidence="4" id="KW-0503">Monooxygenase</keyword>
<protein>
    <recommendedName>
        <fullName evidence="7">Cytochrome P450</fullName>
    </recommendedName>
</protein>
<dbReference type="InterPro" id="IPR002403">
    <property type="entry name" value="Cyt_P450_E_grp-IV"/>
</dbReference>
<feature type="binding site" description="axial binding residue" evidence="3">
    <location>
        <position position="84"/>
    </location>
    <ligand>
        <name>heme</name>
        <dbReference type="ChEBI" id="CHEBI:30413"/>
    </ligand>
    <ligandPart>
        <name>Fe</name>
        <dbReference type="ChEBI" id="CHEBI:18248"/>
    </ligandPart>
</feature>
<evidence type="ECO:0000313" key="6">
    <source>
        <dbReference type="Proteomes" id="UP001630127"/>
    </source>
</evidence>
<evidence type="ECO:0000313" key="5">
    <source>
        <dbReference type="EMBL" id="KAL3530688.1"/>
    </source>
</evidence>
<comment type="cofactor">
    <cofactor evidence="3">
        <name>heme</name>
        <dbReference type="ChEBI" id="CHEBI:30413"/>
    </cofactor>
</comment>
<gene>
    <name evidence="5" type="ORF">ACH5RR_010010</name>
</gene>
<dbReference type="PANTHER" id="PTHR24281">
    <property type="entry name" value="STEROID 21-HYDROXYLASE-RELATED"/>
    <property type="match status" value="1"/>
</dbReference>
<evidence type="ECO:0000256" key="2">
    <source>
        <dbReference type="ARBA" id="ARBA00023004"/>
    </source>
</evidence>
<dbReference type="GO" id="GO:0046872">
    <property type="term" value="F:metal ion binding"/>
    <property type="evidence" value="ECO:0007669"/>
    <property type="project" value="UniProtKB-KW"/>
</dbReference>
<dbReference type="SUPFAM" id="SSF48264">
    <property type="entry name" value="Cytochrome P450"/>
    <property type="match status" value="1"/>
</dbReference>
<dbReference type="Proteomes" id="UP001630127">
    <property type="component" value="Unassembled WGS sequence"/>
</dbReference>
<dbReference type="PRINTS" id="PR00465">
    <property type="entry name" value="EP450IV"/>
</dbReference>
<dbReference type="InterPro" id="IPR017972">
    <property type="entry name" value="Cyt_P450_CS"/>
</dbReference>